<protein>
    <submittedName>
        <fullName evidence="1">Uncharacterized protein</fullName>
    </submittedName>
</protein>
<gene>
    <name evidence="1" type="primary">Cnig_chr_I.g670</name>
    <name evidence="1" type="ORF">B9Z55_000670</name>
</gene>
<reference evidence="2" key="1">
    <citation type="submission" date="2017-10" db="EMBL/GenBank/DDBJ databases">
        <title>Rapid genome shrinkage in a self-fertile nematode reveals novel sperm competition proteins.</title>
        <authorList>
            <person name="Yin D."/>
            <person name="Schwarz E.M."/>
            <person name="Thomas C.G."/>
            <person name="Felde R.L."/>
            <person name="Korf I.F."/>
            <person name="Cutter A.D."/>
            <person name="Schartner C.M."/>
            <person name="Ralston E.J."/>
            <person name="Meyer B.J."/>
            <person name="Haag E.S."/>
        </authorList>
    </citation>
    <scope>NUCLEOTIDE SEQUENCE [LARGE SCALE GENOMIC DNA]</scope>
    <source>
        <strain evidence="2">JU1422</strain>
    </source>
</reference>
<name>A0A2G5VU70_9PELO</name>
<comment type="caution">
    <text evidence="1">The sequence shown here is derived from an EMBL/GenBank/DDBJ whole genome shotgun (WGS) entry which is preliminary data.</text>
</comment>
<proteinExistence type="predicted"/>
<sequence length="69" mass="7833">MATSVIHVLLKAILIGDKSQSTKTGGLSNLGRKMEFRIDEDRDVVGGPFKDQRKFSTIHMDFQNWILKI</sequence>
<keyword evidence="2" id="KW-1185">Reference proteome</keyword>
<dbReference type="EMBL" id="PDUG01000001">
    <property type="protein sequence ID" value="PIC55369.1"/>
    <property type="molecule type" value="Genomic_DNA"/>
</dbReference>
<evidence type="ECO:0000313" key="2">
    <source>
        <dbReference type="Proteomes" id="UP000230233"/>
    </source>
</evidence>
<dbReference type="Proteomes" id="UP000230233">
    <property type="component" value="Chromosome I"/>
</dbReference>
<accession>A0A2G5VU70</accession>
<dbReference type="AlphaFoldDB" id="A0A2G5VU70"/>
<evidence type="ECO:0000313" key="1">
    <source>
        <dbReference type="EMBL" id="PIC55369.1"/>
    </source>
</evidence>
<organism evidence="1 2">
    <name type="scientific">Caenorhabditis nigoni</name>
    <dbReference type="NCBI Taxonomy" id="1611254"/>
    <lineage>
        <taxon>Eukaryota</taxon>
        <taxon>Metazoa</taxon>
        <taxon>Ecdysozoa</taxon>
        <taxon>Nematoda</taxon>
        <taxon>Chromadorea</taxon>
        <taxon>Rhabditida</taxon>
        <taxon>Rhabditina</taxon>
        <taxon>Rhabditomorpha</taxon>
        <taxon>Rhabditoidea</taxon>
        <taxon>Rhabditidae</taxon>
        <taxon>Peloderinae</taxon>
        <taxon>Caenorhabditis</taxon>
    </lineage>
</organism>